<sequence length="271" mass="28297">MKDVIARTAIELVLAAAAGEHVVTAAAVDGVRKGTARDRVDPRPAPEHQLLEILGHRAVGQGKDRLRIGQRQGEAKRRPLAPDAELVDVDAAVEFVAGRFAGQEVVAGAAGHGARTRSAIDPVVPVLAEQDVVTFVAIERVIPASGIDHIAKHSARDGIVAASGLDEQLLDVDQRRAVGQHLLDGRIGDGEGERQVQRIPVEMERVAPLAAIDDVAFGGLRDDGVRAAAAEHHVCAAAAEQHVVAALAAEEIVAVAAVEMIVAEAPNMVSS</sequence>
<accession>A0A1E3GZD9</accession>
<organism evidence="1 2">
    <name type="scientific">Methylobrevis pamukkalensis</name>
    <dbReference type="NCBI Taxonomy" id="1439726"/>
    <lineage>
        <taxon>Bacteria</taxon>
        <taxon>Pseudomonadati</taxon>
        <taxon>Pseudomonadota</taxon>
        <taxon>Alphaproteobacteria</taxon>
        <taxon>Hyphomicrobiales</taxon>
        <taxon>Pleomorphomonadaceae</taxon>
        <taxon>Methylobrevis</taxon>
    </lineage>
</organism>
<comment type="caution">
    <text evidence="1">The sequence shown here is derived from an EMBL/GenBank/DDBJ whole genome shotgun (WGS) entry which is preliminary data.</text>
</comment>
<dbReference type="EMBL" id="MCRJ01000093">
    <property type="protein sequence ID" value="ODN69394.1"/>
    <property type="molecule type" value="Genomic_DNA"/>
</dbReference>
<keyword evidence="2" id="KW-1185">Reference proteome</keyword>
<name>A0A1E3GZD9_9HYPH</name>
<gene>
    <name evidence="1" type="ORF">A6302_03302</name>
</gene>
<reference evidence="1 2" key="1">
    <citation type="submission" date="2016-07" db="EMBL/GenBank/DDBJ databases">
        <title>Draft Genome Sequence of Methylobrevis pamukkalensis PK2.</title>
        <authorList>
            <person name="Vasilenko O.V."/>
            <person name="Doronina N.V."/>
            <person name="Shmareva M.N."/>
            <person name="Tarlachkov S.V."/>
            <person name="Mustakhimov I."/>
            <person name="Trotsenko Y.A."/>
        </authorList>
    </citation>
    <scope>NUCLEOTIDE SEQUENCE [LARGE SCALE GENOMIC DNA]</scope>
    <source>
        <strain evidence="1 2">PK2</strain>
    </source>
</reference>
<proteinExistence type="predicted"/>
<dbReference type="AlphaFoldDB" id="A0A1E3GZD9"/>
<evidence type="ECO:0000313" key="1">
    <source>
        <dbReference type="EMBL" id="ODN69394.1"/>
    </source>
</evidence>
<protein>
    <submittedName>
        <fullName evidence="1">Uncharacterized protein</fullName>
    </submittedName>
</protein>
<dbReference type="Proteomes" id="UP000094622">
    <property type="component" value="Unassembled WGS sequence"/>
</dbReference>
<evidence type="ECO:0000313" key="2">
    <source>
        <dbReference type="Proteomes" id="UP000094622"/>
    </source>
</evidence>